<dbReference type="SUPFAM" id="SSF52540">
    <property type="entry name" value="P-loop containing nucleoside triphosphate hydrolases"/>
    <property type="match status" value="1"/>
</dbReference>
<dbReference type="InterPro" id="IPR008571">
    <property type="entry name" value="HerA-like"/>
</dbReference>
<organism evidence="2 3">
    <name type="scientific">Oerskovia jenensis</name>
    <dbReference type="NCBI Taxonomy" id="162169"/>
    <lineage>
        <taxon>Bacteria</taxon>
        <taxon>Bacillati</taxon>
        <taxon>Actinomycetota</taxon>
        <taxon>Actinomycetes</taxon>
        <taxon>Micrococcales</taxon>
        <taxon>Cellulomonadaceae</taxon>
        <taxon>Oerskovia</taxon>
    </lineage>
</organism>
<comment type="caution">
    <text evidence="2">The sequence shown here is derived from an EMBL/GenBank/DDBJ whole genome shotgun (WGS) entry which is preliminary data.</text>
</comment>
<accession>A0ABS2LI94</accession>
<reference evidence="2 3" key="1">
    <citation type="submission" date="2021-01" db="EMBL/GenBank/DDBJ databases">
        <title>Sequencing the genomes of 1000 actinobacteria strains.</title>
        <authorList>
            <person name="Klenk H.-P."/>
        </authorList>
    </citation>
    <scope>NUCLEOTIDE SEQUENCE [LARGE SCALE GENOMIC DNA]</scope>
    <source>
        <strain evidence="2 3">DSM 46000</strain>
    </source>
</reference>
<dbReference type="RefSeq" id="WP_239525230.1">
    <property type="nucleotide sequence ID" value="NZ_BAAAVF010000007.1"/>
</dbReference>
<evidence type="ECO:0000313" key="3">
    <source>
        <dbReference type="Proteomes" id="UP000698059"/>
    </source>
</evidence>
<evidence type="ECO:0000313" key="2">
    <source>
        <dbReference type="EMBL" id="MBM7480082.1"/>
    </source>
</evidence>
<keyword evidence="3" id="KW-1185">Reference proteome</keyword>
<dbReference type="PANTHER" id="PTHR42957:SF1">
    <property type="entry name" value="HELICASE MJ1565-RELATED"/>
    <property type="match status" value="1"/>
</dbReference>
<name>A0ABS2LI94_9CELL</name>
<gene>
    <name evidence="2" type="ORF">JOD49_003002</name>
</gene>
<dbReference type="InterPro" id="IPR002789">
    <property type="entry name" value="HerA_central"/>
</dbReference>
<dbReference type="InterPro" id="IPR027417">
    <property type="entry name" value="P-loop_NTPase"/>
</dbReference>
<dbReference type="PANTHER" id="PTHR42957">
    <property type="entry name" value="HELICASE MJ1565-RELATED"/>
    <property type="match status" value="1"/>
</dbReference>
<protein>
    <recommendedName>
        <fullName evidence="1">Helicase HerA central domain-containing protein</fullName>
    </recommendedName>
</protein>
<dbReference type="Pfam" id="PF01935">
    <property type="entry name" value="DUF87"/>
    <property type="match status" value="1"/>
</dbReference>
<evidence type="ECO:0000259" key="1">
    <source>
        <dbReference type="Pfam" id="PF01935"/>
    </source>
</evidence>
<proteinExistence type="predicted"/>
<feature type="domain" description="Helicase HerA central" evidence="1">
    <location>
        <begin position="113"/>
        <end position="219"/>
    </location>
</feature>
<dbReference type="EMBL" id="JAFBBO010000001">
    <property type="protein sequence ID" value="MBM7480082.1"/>
    <property type="molecule type" value="Genomic_DNA"/>
</dbReference>
<dbReference type="Gene3D" id="3.40.50.300">
    <property type="entry name" value="P-loop containing nucleotide triphosphate hydrolases"/>
    <property type="match status" value="2"/>
</dbReference>
<dbReference type="Proteomes" id="UP000698059">
    <property type="component" value="Unassembled WGS sequence"/>
</dbReference>
<sequence>MTTETTLAESFDGRRFTYRLPRESSIGPGDFVTIGVVFPETAEHPGDALVMGQVLTRATKAGDAVGHGRVLGELRPDGTVAGSGGDPFTSHDLTPAGAGVLEALQARERATLRIGELHHSRGNVAALLQPHRFNRHTFLCGQSGSGKTYALGVLLEQLLIDTDLPMVLLDPNSDFVRIGELLETASPDDAARLRELDVRVLRNDGDHHPVTARLTAMEAASQAAVLQLDPLTDRGEYNTFLRMLEDAQGPGDLAGAVGAAAAGHRSIAAEGMLNPHSIPSALRATGEPDALRLAQRVENLGILDWDVWAGVGQSVSEVLDEGPRAVVVDLGSLHTHEEQLAVSLALLDDLWAARAERRPRLVVIDEAHNIVSAEPATQLQRLTTERVVQIAAEGRKFGLWLLLSTQRPSKIHPNVLSQCDNVIVMRMSSPADLAELESVFGFAPPELLAATPFFRQGEALVAGGFVPAPAIIQMGARRTVEGGSDVPVPMPG</sequence>